<proteinExistence type="predicted"/>
<name>A0ABR2P6X8_9ROSI</name>
<gene>
    <name evidence="1" type="ORF">V6N11_029391</name>
</gene>
<dbReference type="EMBL" id="JBBPBN010000078">
    <property type="protein sequence ID" value="KAK8984063.1"/>
    <property type="molecule type" value="Genomic_DNA"/>
</dbReference>
<reference evidence="1 2" key="1">
    <citation type="journal article" date="2024" name="G3 (Bethesda)">
        <title>Genome assembly of Hibiscus sabdariffa L. provides insights into metabolisms of medicinal natural products.</title>
        <authorList>
            <person name="Kim T."/>
        </authorList>
    </citation>
    <scope>NUCLEOTIDE SEQUENCE [LARGE SCALE GENOMIC DNA]</scope>
    <source>
        <strain evidence="1">TK-2024</strain>
        <tissue evidence="1">Old leaves</tissue>
    </source>
</reference>
<organism evidence="1 2">
    <name type="scientific">Hibiscus sabdariffa</name>
    <name type="common">roselle</name>
    <dbReference type="NCBI Taxonomy" id="183260"/>
    <lineage>
        <taxon>Eukaryota</taxon>
        <taxon>Viridiplantae</taxon>
        <taxon>Streptophyta</taxon>
        <taxon>Embryophyta</taxon>
        <taxon>Tracheophyta</taxon>
        <taxon>Spermatophyta</taxon>
        <taxon>Magnoliopsida</taxon>
        <taxon>eudicotyledons</taxon>
        <taxon>Gunneridae</taxon>
        <taxon>Pentapetalae</taxon>
        <taxon>rosids</taxon>
        <taxon>malvids</taxon>
        <taxon>Malvales</taxon>
        <taxon>Malvaceae</taxon>
        <taxon>Malvoideae</taxon>
        <taxon>Hibiscus</taxon>
    </lineage>
</organism>
<comment type="caution">
    <text evidence="1">The sequence shown here is derived from an EMBL/GenBank/DDBJ whole genome shotgun (WGS) entry which is preliminary data.</text>
</comment>
<evidence type="ECO:0000313" key="2">
    <source>
        <dbReference type="Proteomes" id="UP001396334"/>
    </source>
</evidence>
<keyword evidence="2" id="KW-1185">Reference proteome</keyword>
<protein>
    <submittedName>
        <fullName evidence="1">Uncharacterized protein</fullName>
    </submittedName>
</protein>
<evidence type="ECO:0000313" key="1">
    <source>
        <dbReference type="EMBL" id="KAK8984063.1"/>
    </source>
</evidence>
<dbReference type="Proteomes" id="UP001396334">
    <property type="component" value="Unassembled WGS sequence"/>
</dbReference>
<sequence>MLPFETVEVETQRARKRKTRLSKYRNVFQAQVNDCLSTFSQCPTALKPLQSHIYVESQIYKELIRGALYIKVSKEHIGTNERDRFVDNIVLP</sequence>
<accession>A0ABR2P6X8</accession>